<dbReference type="EMBL" id="LN890655">
    <property type="protein sequence ID" value="CUS04467.2"/>
    <property type="molecule type" value="Genomic_DNA"/>
</dbReference>
<keyword evidence="1 4" id="KW-0349">Heme</keyword>
<evidence type="ECO:0000313" key="7">
    <source>
        <dbReference type="EMBL" id="CUS04467.2"/>
    </source>
</evidence>
<evidence type="ECO:0000256" key="3">
    <source>
        <dbReference type="ARBA" id="ARBA00023004"/>
    </source>
</evidence>
<feature type="domain" description="Cytochrome c" evidence="6">
    <location>
        <begin position="40"/>
        <end position="146"/>
    </location>
</feature>
<name>A0A170PHS3_9CHLR</name>
<gene>
    <name evidence="7" type="ORF">CFX0092_A2589</name>
</gene>
<dbReference type="Pfam" id="PF13442">
    <property type="entry name" value="Cytochrome_CBB3"/>
    <property type="match status" value="1"/>
</dbReference>
<dbReference type="Gene3D" id="1.10.760.10">
    <property type="entry name" value="Cytochrome c-like domain"/>
    <property type="match status" value="2"/>
</dbReference>
<evidence type="ECO:0000259" key="6">
    <source>
        <dbReference type="PROSITE" id="PS51007"/>
    </source>
</evidence>
<feature type="transmembrane region" description="Helical" evidence="5">
    <location>
        <begin position="6"/>
        <end position="24"/>
    </location>
</feature>
<reference evidence="7" key="1">
    <citation type="submission" date="2016-01" db="EMBL/GenBank/DDBJ databases">
        <authorList>
            <person name="Mcilroy J.S."/>
            <person name="Karst M S."/>
            <person name="Albertsen M."/>
        </authorList>
    </citation>
    <scope>NUCLEOTIDE SEQUENCE</scope>
    <source>
        <strain evidence="7">Cfx-K</strain>
    </source>
</reference>
<keyword evidence="3 4" id="KW-0408">Iron</keyword>
<sequence length="283" mass="30076">MQIKIVIGTVAFMIAMMVFGYAALREPARLGRFTNAELGRSIEAGAEIFANNCTTCHGLDATAQNCFDAVGNQIACQGLPLNYNGLLCGDVSQRMTDMNWNGTKANYILTTIAAGRGAMPTWHEQFGGPLRPDQVQNVANFVLNYESETLCAAPVVTYEWPELAADFLAGADVTPPGDPARGQELYAVTYGCSACHGSLDGVTPAAIGPALTNIETDGATRVEGMDALQYVYHSILYPSDHIAPDCPTGPCAGPPSAMPANFGARMSENPQDMADILAFLLQE</sequence>
<dbReference type="RefSeq" id="WP_095043797.1">
    <property type="nucleotide sequence ID" value="NZ_LN890655.1"/>
</dbReference>
<dbReference type="OrthoDB" id="158004at2"/>
<dbReference type="GO" id="GO:0009055">
    <property type="term" value="F:electron transfer activity"/>
    <property type="evidence" value="ECO:0007669"/>
    <property type="project" value="InterPro"/>
</dbReference>
<keyword evidence="5" id="KW-0812">Transmembrane</keyword>
<dbReference type="PROSITE" id="PS51007">
    <property type="entry name" value="CYTC"/>
    <property type="match status" value="2"/>
</dbReference>
<keyword evidence="5" id="KW-0472">Membrane</keyword>
<dbReference type="InterPro" id="IPR036909">
    <property type="entry name" value="Cyt_c-like_dom_sf"/>
</dbReference>
<keyword evidence="2 4" id="KW-0479">Metal-binding</keyword>
<protein>
    <submittedName>
        <fullName evidence="7">Cytochrome c oxidase subunit II</fullName>
    </submittedName>
</protein>
<dbReference type="InterPro" id="IPR009056">
    <property type="entry name" value="Cyt_c-like_dom"/>
</dbReference>
<evidence type="ECO:0000256" key="4">
    <source>
        <dbReference type="PROSITE-ProRule" id="PRU00433"/>
    </source>
</evidence>
<evidence type="ECO:0000256" key="2">
    <source>
        <dbReference type="ARBA" id="ARBA00022723"/>
    </source>
</evidence>
<feature type="domain" description="Cytochrome c" evidence="6">
    <location>
        <begin position="177"/>
        <end position="283"/>
    </location>
</feature>
<dbReference type="AlphaFoldDB" id="A0A170PHS3"/>
<dbReference type="SUPFAM" id="SSF46626">
    <property type="entry name" value="Cytochrome c"/>
    <property type="match status" value="2"/>
</dbReference>
<evidence type="ECO:0000313" key="8">
    <source>
        <dbReference type="Proteomes" id="UP000215027"/>
    </source>
</evidence>
<evidence type="ECO:0000256" key="1">
    <source>
        <dbReference type="ARBA" id="ARBA00022617"/>
    </source>
</evidence>
<keyword evidence="5" id="KW-1133">Transmembrane helix</keyword>
<dbReference type="Proteomes" id="UP000215027">
    <property type="component" value="Chromosome I"/>
</dbReference>
<dbReference type="GO" id="GO:0020037">
    <property type="term" value="F:heme binding"/>
    <property type="evidence" value="ECO:0007669"/>
    <property type="project" value="InterPro"/>
</dbReference>
<keyword evidence="8" id="KW-1185">Reference proteome</keyword>
<evidence type="ECO:0000256" key="5">
    <source>
        <dbReference type="SAM" id="Phobius"/>
    </source>
</evidence>
<dbReference type="KEGG" id="pbf:CFX0092_A2589"/>
<proteinExistence type="predicted"/>
<accession>A0A170PHS3</accession>
<organism evidence="7 8">
    <name type="scientific">Candidatus Promineifilum breve</name>
    <dbReference type="NCBI Taxonomy" id="1806508"/>
    <lineage>
        <taxon>Bacteria</taxon>
        <taxon>Bacillati</taxon>
        <taxon>Chloroflexota</taxon>
        <taxon>Ardenticatenia</taxon>
        <taxon>Candidatus Promineifilales</taxon>
        <taxon>Candidatus Promineifilaceae</taxon>
        <taxon>Candidatus Promineifilum</taxon>
    </lineage>
</organism>
<dbReference type="GO" id="GO:0046872">
    <property type="term" value="F:metal ion binding"/>
    <property type="evidence" value="ECO:0007669"/>
    <property type="project" value="UniProtKB-KW"/>
</dbReference>